<keyword evidence="2" id="KW-1185">Reference proteome</keyword>
<organism evidence="1 2">
    <name type="scientific">Roseofilum reptotaenium AO1-A</name>
    <dbReference type="NCBI Taxonomy" id="1925591"/>
    <lineage>
        <taxon>Bacteria</taxon>
        <taxon>Bacillati</taxon>
        <taxon>Cyanobacteriota</taxon>
        <taxon>Cyanophyceae</taxon>
        <taxon>Desertifilales</taxon>
        <taxon>Desertifilaceae</taxon>
        <taxon>Roseofilum</taxon>
    </lineage>
</organism>
<gene>
    <name evidence="1" type="ORF">BI308_01095</name>
</gene>
<dbReference type="Proteomes" id="UP000183940">
    <property type="component" value="Unassembled WGS sequence"/>
</dbReference>
<evidence type="ECO:0000313" key="2">
    <source>
        <dbReference type="Proteomes" id="UP000183940"/>
    </source>
</evidence>
<comment type="caution">
    <text evidence="1">The sequence shown here is derived from an EMBL/GenBank/DDBJ whole genome shotgun (WGS) entry which is preliminary data.</text>
</comment>
<sequence>MALPLIVVGSFNMIIDPYGVYDEKFVVYGLNHHKPNKENNDRLYKAIEIIHLKPNTILLGSSRMKRALDPNHPSLQTFAPVYNLGLNGANIYELRRYVEHTLVNNPNLQRVILGLDFFMFNENLDNQPSFTESRLEKKHIVFEDFLNTLLSLDTLEASQETIEASVEGSENEEALSQQGFLPYFKKEDGNTTIRFEGSTKLYFKLHHDYKLSEEYIHEFQKIVDLCQKHNVELIIYFSPAHAIRLESIYASGKWSVLEDWKRRMVSIAPVWDFFNYNSITTEPLSETMNNYVDDSHYIKPIGDLVVNRVLGNEEKKEFDDFGLLLTPKNIDDVLDKDRINREIWAKNNRQEVDFVNSIKLDVLASLESQNR</sequence>
<dbReference type="STRING" id="1925591.BI308_01095"/>
<proteinExistence type="predicted"/>
<dbReference type="EMBL" id="MLAW01000001">
    <property type="protein sequence ID" value="OJJ27592.1"/>
    <property type="molecule type" value="Genomic_DNA"/>
</dbReference>
<name>A0A1L9QYA0_9CYAN</name>
<dbReference type="AlphaFoldDB" id="A0A1L9QYA0"/>
<evidence type="ECO:0000313" key="1">
    <source>
        <dbReference type="EMBL" id="OJJ27592.1"/>
    </source>
</evidence>
<reference evidence="1" key="1">
    <citation type="submission" date="2016-10" db="EMBL/GenBank/DDBJ databases">
        <title>CRISPR-Cas defence system in Roseofilum reptotaenium: evidence of a bacteriophage-cyanobacterium arms race in the coral black band disease.</title>
        <authorList>
            <person name="Buerger P."/>
            <person name="Wood-Charlson E.M."/>
            <person name="Weynberg K.D."/>
            <person name="Willis B."/>
            <person name="Van Oppen M.J."/>
        </authorList>
    </citation>
    <scope>NUCLEOTIDE SEQUENCE [LARGE SCALE GENOMIC DNA]</scope>
    <source>
        <strain evidence="1">AO1-A</strain>
    </source>
</reference>
<protein>
    <submittedName>
        <fullName evidence="1">Uncharacterized protein</fullName>
    </submittedName>
</protein>
<accession>A0A1L9QYA0</accession>